<evidence type="ECO:0000256" key="6">
    <source>
        <dbReference type="ARBA" id="ARBA00022989"/>
    </source>
</evidence>
<reference evidence="12" key="1">
    <citation type="journal article" date="2023" name="Mol. Biol. Evol.">
        <title>Third-Generation Sequencing Reveals the Adaptive Role of the Epigenome in Three Deep-Sea Polychaetes.</title>
        <authorList>
            <person name="Perez M."/>
            <person name="Aroh O."/>
            <person name="Sun Y."/>
            <person name="Lan Y."/>
            <person name="Juniper S.K."/>
            <person name="Young C.R."/>
            <person name="Angers B."/>
            <person name="Qian P.Y."/>
        </authorList>
    </citation>
    <scope>NUCLEOTIDE SEQUENCE</scope>
    <source>
        <strain evidence="12">R07B-5</strain>
    </source>
</reference>
<feature type="transmembrane region" description="Helical" evidence="11">
    <location>
        <begin position="66"/>
        <end position="83"/>
    </location>
</feature>
<organism evidence="12 13">
    <name type="scientific">Ridgeia piscesae</name>
    <name type="common">Tubeworm</name>
    <dbReference type="NCBI Taxonomy" id="27915"/>
    <lineage>
        <taxon>Eukaryota</taxon>
        <taxon>Metazoa</taxon>
        <taxon>Spiralia</taxon>
        <taxon>Lophotrochozoa</taxon>
        <taxon>Annelida</taxon>
        <taxon>Polychaeta</taxon>
        <taxon>Sedentaria</taxon>
        <taxon>Canalipalpata</taxon>
        <taxon>Sabellida</taxon>
        <taxon>Siboglinidae</taxon>
        <taxon>Ridgeia</taxon>
    </lineage>
</organism>
<keyword evidence="4" id="KW-0963">Cytoplasm</keyword>
<evidence type="ECO:0000256" key="3">
    <source>
        <dbReference type="ARBA" id="ARBA00010998"/>
    </source>
</evidence>
<dbReference type="GO" id="GO:0005737">
    <property type="term" value="C:cytoplasm"/>
    <property type="evidence" value="ECO:0007669"/>
    <property type="project" value="UniProtKB-SubCell"/>
</dbReference>
<dbReference type="PANTHER" id="PTHR20996:SF1">
    <property type="entry name" value="NUCLEAR ENVELOPE PHOSPHATASE-REGULATORY SUBUNIT 1"/>
    <property type="match status" value="1"/>
</dbReference>
<evidence type="ECO:0000256" key="11">
    <source>
        <dbReference type="SAM" id="Phobius"/>
    </source>
</evidence>
<accession>A0AAD9KZD0</accession>
<keyword evidence="8 11" id="KW-0472">Membrane</keyword>
<dbReference type="AlphaFoldDB" id="A0AAD9KZD0"/>
<evidence type="ECO:0000256" key="7">
    <source>
        <dbReference type="ARBA" id="ARBA00023098"/>
    </source>
</evidence>
<dbReference type="InterPro" id="IPR019168">
    <property type="entry name" value="NEP1-R1"/>
</dbReference>
<evidence type="ECO:0000313" key="12">
    <source>
        <dbReference type="EMBL" id="KAK2180484.1"/>
    </source>
</evidence>
<evidence type="ECO:0000256" key="10">
    <source>
        <dbReference type="ARBA" id="ARBA00030458"/>
    </source>
</evidence>
<evidence type="ECO:0000256" key="8">
    <source>
        <dbReference type="ARBA" id="ARBA00023136"/>
    </source>
</evidence>
<proteinExistence type="inferred from homology"/>
<evidence type="ECO:0000256" key="5">
    <source>
        <dbReference type="ARBA" id="ARBA00022692"/>
    </source>
</evidence>
<comment type="caution">
    <text evidence="12">The sequence shown here is derived from an EMBL/GenBank/DDBJ whole genome shotgun (WGS) entry which is preliminary data.</text>
</comment>
<dbReference type="PANTHER" id="PTHR20996">
    <property type="entry name" value="NUCLEAR ENVELOPE PHOSPHATASE-REGULATORY SUBUNIT 1"/>
    <property type="match status" value="1"/>
</dbReference>
<keyword evidence="5 11" id="KW-0812">Transmembrane</keyword>
<dbReference type="GO" id="GO:0006629">
    <property type="term" value="P:lipid metabolic process"/>
    <property type="evidence" value="ECO:0007669"/>
    <property type="project" value="UniProtKB-KW"/>
</dbReference>
<evidence type="ECO:0000256" key="2">
    <source>
        <dbReference type="ARBA" id="ARBA00004496"/>
    </source>
</evidence>
<sequence length="141" mass="16397">MTDPLCYCVICNFFIGRFESFREKADRSDQLPTASYTEVEVMCTLCHVVCVLLQVTFTESLKNHPFFALSCFILIMLFVAGIHKRVVAPSMYLFYVLQDYNMSCDDVRPVGARSYLMHMRRTQRNCRFVWPAPSLLRDTTP</sequence>
<evidence type="ECO:0000256" key="9">
    <source>
        <dbReference type="ARBA" id="ARBA00023242"/>
    </source>
</evidence>
<evidence type="ECO:0000256" key="4">
    <source>
        <dbReference type="ARBA" id="ARBA00022490"/>
    </source>
</evidence>
<keyword evidence="13" id="KW-1185">Reference proteome</keyword>
<comment type="subcellular location">
    <subcellularLocation>
        <location evidence="2">Cytoplasm</location>
    </subcellularLocation>
    <subcellularLocation>
        <location evidence="1">Nucleus membrane</location>
        <topology evidence="1">Multi-pass membrane protein</topology>
    </subcellularLocation>
</comment>
<dbReference type="GO" id="GO:0071595">
    <property type="term" value="C:Nem1-Spo7 phosphatase complex"/>
    <property type="evidence" value="ECO:0007669"/>
    <property type="project" value="InterPro"/>
</dbReference>
<keyword evidence="9" id="KW-0539">Nucleus</keyword>
<dbReference type="Proteomes" id="UP001209878">
    <property type="component" value="Unassembled WGS sequence"/>
</dbReference>
<keyword evidence="7" id="KW-0443">Lipid metabolism</keyword>
<name>A0AAD9KZD0_RIDPI</name>
<keyword evidence="6 11" id="KW-1133">Transmembrane helix</keyword>
<evidence type="ECO:0000256" key="1">
    <source>
        <dbReference type="ARBA" id="ARBA00004232"/>
    </source>
</evidence>
<dbReference type="Pfam" id="PF09771">
    <property type="entry name" value="Tmemb_18A"/>
    <property type="match status" value="1"/>
</dbReference>
<evidence type="ECO:0000313" key="13">
    <source>
        <dbReference type="Proteomes" id="UP001209878"/>
    </source>
</evidence>
<protein>
    <recommendedName>
        <fullName evidence="10">Transmembrane protein 188</fullName>
    </recommendedName>
</protein>
<gene>
    <name evidence="12" type="ORF">NP493_441g02016</name>
</gene>
<dbReference type="EMBL" id="JAODUO010000441">
    <property type="protein sequence ID" value="KAK2180484.1"/>
    <property type="molecule type" value="Genomic_DNA"/>
</dbReference>
<dbReference type="GO" id="GO:0031965">
    <property type="term" value="C:nuclear membrane"/>
    <property type="evidence" value="ECO:0007669"/>
    <property type="project" value="UniProtKB-SubCell"/>
</dbReference>
<comment type="similarity">
    <text evidence="3">Belongs to the CNEP1R1 family.</text>
</comment>